<evidence type="ECO:0000256" key="5">
    <source>
        <dbReference type="ARBA" id="ARBA00022989"/>
    </source>
</evidence>
<feature type="transmembrane region" description="Helical" evidence="9">
    <location>
        <begin position="286"/>
        <end position="305"/>
    </location>
</feature>
<dbReference type="OrthoDB" id="8185860at2759"/>
<comment type="similarity">
    <text evidence="9">Belongs to the insect chemoreceptor superfamily. Heteromeric odorant receptor channel (TC 1.A.69) family.</text>
</comment>
<proteinExistence type="inferred from homology"/>
<dbReference type="EMBL" id="JADBJN010000003">
    <property type="protein sequence ID" value="KAG5669907.1"/>
    <property type="molecule type" value="Genomic_DNA"/>
</dbReference>
<sequence length="370" mass="43646">MLGWNLLGYWIGSDKFSRIRFTIMIFNCMEVWTYGFFQFLYCLDNLNNIKIFLDGLTPWITQALSVLRVLILVWYRKELKNVLDYLKNIFENTTDYEERKINARANQTSSLLLACMWFCNVSTDMSYIIYPIGLNIYRYLTGQEILYLLPFKAWFPFEYNYFPLYPIIYIFSIHSGNMTVACFGAGEGTVFNSCFHLAAQFEIISHKIKKIAHDDDKNSPEMYSEEKNNRIYDELIKIINMHNEAIEKCAILSRVLWKNIFLLFVCSAFLMCISGLMFLQTNDASIMIYVFYISAYFVLSFNYTYSGNALINASTGIYQTSYNFPWYKCNVKVRRVILFILIRAQKKVNLKVPFFEVDMETFASVRIFKF</sequence>
<evidence type="ECO:0000313" key="10">
    <source>
        <dbReference type="EMBL" id="KAG5669907.1"/>
    </source>
</evidence>
<keyword evidence="6 9" id="KW-0472">Membrane</keyword>
<comment type="subcellular location">
    <subcellularLocation>
        <location evidence="9">Cell membrane</location>
        <topology evidence="9">Multi-pass membrane protein</topology>
    </subcellularLocation>
    <subcellularLocation>
        <location evidence="1">Membrane</location>
        <topology evidence="1">Multi-pass membrane protein</topology>
    </subcellularLocation>
</comment>
<dbReference type="GO" id="GO:0004984">
    <property type="term" value="F:olfactory receptor activity"/>
    <property type="evidence" value="ECO:0007669"/>
    <property type="project" value="InterPro"/>
</dbReference>
<name>A0A9J6BK59_POLVA</name>
<accession>A0A9J6BK59</accession>
<keyword evidence="4 9" id="KW-0552">Olfaction</keyword>
<feature type="transmembrane region" description="Helical" evidence="9">
    <location>
        <begin position="260"/>
        <end position="280"/>
    </location>
</feature>
<keyword evidence="2 9" id="KW-0716">Sensory transduction</keyword>
<keyword evidence="8 9" id="KW-0807">Transducer</keyword>
<evidence type="ECO:0000256" key="4">
    <source>
        <dbReference type="ARBA" id="ARBA00022725"/>
    </source>
</evidence>
<evidence type="ECO:0000313" key="11">
    <source>
        <dbReference type="Proteomes" id="UP001107558"/>
    </source>
</evidence>
<dbReference type="GO" id="GO:0005886">
    <property type="term" value="C:plasma membrane"/>
    <property type="evidence" value="ECO:0007669"/>
    <property type="project" value="UniProtKB-SubCell"/>
</dbReference>
<keyword evidence="5 9" id="KW-1133">Transmembrane helix</keyword>
<dbReference type="GO" id="GO:0005549">
    <property type="term" value="F:odorant binding"/>
    <property type="evidence" value="ECO:0007669"/>
    <property type="project" value="InterPro"/>
</dbReference>
<reference evidence="10" key="1">
    <citation type="submission" date="2021-03" db="EMBL/GenBank/DDBJ databases">
        <title>Chromosome level genome of the anhydrobiotic midge Polypedilum vanderplanki.</title>
        <authorList>
            <person name="Yoshida Y."/>
            <person name="Kikawada T."/>
            <person name="Gusev O."/>
        </authorList>
    </citation>
    <scope>NUCLEOTIDE SEQUENCE</scope>
    <source>
        <strain evidence="10">NIAS01</strain>
        <tissue evidence="10">Whole body or cell culture</tissue>
    </source>
</reference>
<dbReference type="Pfam" id="PF02949">
    <property type="entry name" value="7tm_6"/>
    <property type="match status" value="1"/>
</dbReference>
<dbReference type="Proteomes" id="UP001107558">
    <property type="component" value="Chromosome 3"/>
</dbReference>
<evidence type="ECO:0000256" key="6">
    <source>
        <dbReference type="ARBA" id="ARBA00023136"/>
    </source>
</evidence>
<keyword evidence="7 9" id="KW-0675">Receptor</keyword>
<evidence type="ECO:0000256" key="9">
    <source>
        <dbReference type="RuleBase" id="RU351113"/>
    </source>
</evidence>
<organism evidence="10 11">
    <name type="scientific">Polypedilum vanderplanki</name>
    <name type="common">Sleeping chironomid midge</name>
    <dbReference type="NCBI Taxonomy" id="319348"/>
    <lineage>
        <taxon>Eukaryota</taxon>
        <taxon>Metazoa</taxon>
        <taxon>Ecdysozoa</taxon>
        <taxon>Arthropoda</taxon>
        <taxon>Hexapoda</taxon>
        <taxon>Insecta</taxon>
        <taxon>Pterygota</taxon>
        <taxon>Neoptera</taxon>
        <taxon>Endopterygota</taxon>
        <taxon>Diptera</taxon>
        <taxon>Nematocera</taxon>
        <taxon>Chironomoidea</taxon>
        <taxon>Chironomidae</taxon>
        <taxon>Chironominae</taxon>
        <taxon>Polypedilum</taxon>
        <taxon>Polypedilum</taxon>
    </lineage>
</organism>
<gene>
    <name evidence="10" type="ORF">PVAND_000197</name>
</gene>
<comment type="caution">
    <text evidence="9">Lacks conserved residue(s) required for the propagation of feature annotation.</text>
</comment>
<feature type="transmembrane region" description="Helical" evidence="9">
    <location>
        <begin position="21"/>
        <end position="41"/>
    </location>
</feature>
<evidence type="ECO:0000256" key="1">
    <source>
        <dbReference type="ARBA" id="ARBA00004141"/>
    </source>
</evidence>
<keyword evidence="3 9" id="KW-0812">Transmembrane</keyword>
<dbReference type="AlphaFoldDB" id="A0A9J6BK59"/>
<evidence type="ECO:0000256" key="7">
    <source>
        <dbReference type="ARBA" id="ARBA00023170"/>
    </source>
</evidence>
<protein>
    <recommendedName>
        <fullName evidence="9">Odorant receptor</fullName>
    </recommendedName>
</protein>
<evidence type="ECO:0000256" key="3">
    <source>
        <dbReference type="ARBA" id="ARBA00022692"/>
    </source>
</evidence>
<evidence type="ECO:0000256" key="2">
    <source>
        <dbReference type="ARBA" id="ARBA00022606"/>
    </source>
</evidence>
<keyword evidence="11" id="KW-1185">Reference proteome</keyword>
<dbReference type="GO" id="GO:0007165">
    <property type="term" value="P:signal transduction"/>
    <property type="evidence" value="ECO:0007669"/>
    <property type="project" value="UniProtKB-KW"/>
</dbReference>
<dbReference type="InterPro" id="IPR004117">
    <property type="entry name" value="7tm6_olfct_rcpt"/>
</dbReference>
<comment type="caution">
    <text evidence="10">The sequence shown here is derived from an EMBL/GenBank/DDBJ whole genome shotgun (WGS) entry which is preliminary data.</text>
</comment>
<evidence type="ECO:0000256" key="8">
    <source>
        <dbReference type="ARBA" id="ARBA00023224"/>
    </source>
</evidence>
<feature type="transmembrane region" description="Helical" evidence="9">
    <location>
        <begin position="56"/>
        <end position="75"/>
    </location>
</feature>
<dbReference type="PANTHER" id="PTHR21137">
    <property type="entry name" value="ODORANT RECEPTOR"/>
    <property type="match status" value="1"/>
</dbReference>
<dbReference type="PANTHER" id="PTHR21137:SF26">
    <property type="entry name" value="ODORANT RECEPTOR 10A-RELATED"/>
    <property type="match status" value="1"/>
</dbReference>